<dbReference type="InterPro" id="IPR045388">
    <property type="entry name" value="HHL1-like"/>
</dbReference>
<evidence type="ECO:0000313" key="4">
    <source>
        <dbReference type="Proteomes" id="UP001161247"/>
    </source>
</evidence>
<dbReference type="SMART" id="SM00185">
    <property type="entry name" value="ARM"/>
    <property type="match status" value="5"/>
</dbReference>
<gene>
    <name evidence="3" type="ORF">OLC1_LOCUS4742</name>
</gene>
<accession>A0AAV1CCX6</accession>
<dbReference type="PANTHER" id="PTHR48191:SF2">
    <property type="entry name" value="PROTEIN HHL1, CHLOROPLASTIC"/>
    <property type="match status" value="1"/>
</dbReference>
<protein>
    <submittedName>
        <fullName evidence="3">OLC1v1028759C1</fullName>
    </submittedName>
</protein>
<evidence type="ECO:0000313" key="3">
    <source>
        <dbReference type="EMBL" id="CAI9093290.1"/>
    </source>
</evidence>
<reference evidence="3" key="1">
    <citation type="submission" date="2023-03" db="EMBL/GenBank/DDBJ databases">
        <authorList>
            <person name="Julca I."/>
        </authorList>
    </citation>
    <scope>NUCLEOTIDE SEQUENCE</scope>
</reference>
<dbReference type="SUPFAM" id="SSF48371">
    <property type="entry name" value="ARM repeat"/>
    <property type="match status" value="1"/>
</dbReference>
<keyword evidence="4" id="KW-1185">Reference proteome</keyword>
<sequence length="754" mass="83741">MSEKIAVRGRRSRTGEAGLNFPPPEDTGEGAQKQNDQQHLALPFPPPIPLDTGLSESIRVGFVEEPQWQLVERMLPADMPEFVSSCARLLLMNDSPKHQFGGAWVFATMVSGTSEHVKLVVNDDYAVQRLIELLSSPYDDVRELAVLTLGNIAGDEVYHDAILMKDALGPLLKLFCRKAQLSILRIASFTLFNFCRRKPKSDVLPAFPVLMKLVFVGDKYVRTYACWALSFISDGSEDIIKDLVRNGIYLQLLKLLKDPSADVQIPALRAVRNIARGDDSQRQCLIDGGLLHCLRALLITDVESIKKEACRTISAITEGNETQNQALIQANLIGPLIHAFSSDSDDLRGVAGQTIIDVISGGCRFEDKVDGLEGFIKPLCDLLRSEEPAIIGLCLDGLAKLCEPSEMEKECPGNYNFFARLIDAASGFDYINDLRRNSEDKTICQKASMVWGPMFQQATEADSSFCLGRFKYDMSVGEAKQLAKEAICPAAYGASECGDYVGARFDQSKQAKSLLMEAAMSLNPLVRLPGISSSGGEDSFLVRHSFFSNGNSLKINNQRQRQQRFVVEAKGKKGMAARQYQRTPPPPLPKIEDDGNPRFVIFIRMANVYLWYPLNLVTGGTTAKIMVAAKDNFLGKYIYKDTIARNLAAVVYRDEKEIQKMAMKQHRVLRSATEFRYGYKLVENNNLRAALASNDVIELPRKEELKTVLDKVKDFFGDAKESFGKLTSLNPEAEQAEEDSKEEPKAKAKSTVKG</sequence>
<feature type="region of interest" description="Disordered" evidence="2">
    <location>
        <begin position="726"/>
        <end position="754"/>
    </location>
</feature>
<dbReference type="Gene3D" id="1.25.10.10">
    <property type="entry name" value="Leucine-rich Repeat Variant"/>
    <property type="match status" value="1"/>
</dbReference>
<organism evidence="3 4">
    <name type="scientific">Oldenlandia corymbosa var. corymbosa</name>
    <dbReference type="NCBI Taxonomy" id="529605"/>
    <lineage>
        <taxon>Eukaryota</taxon>
        <taxon>Viridiplantae</taxon>
        <taxon>Streptophyta</taxon>
        <taxon>Embryophyta</taxon>
        <taxon>Tracheophyta</taxon>
        <taxon>Spermatophyta</taxon>
        <taxon>Magnoliopsida</taxon>
        <taxon>eudicotyledons</taxon>
        <taxon>Gunneridae</taxon>
        <taxon>Pentapetalae</taxon>
        <taxon>asterids</taxon>
        <taxon>lamiids</taxon>
        <taxon>Gentianales</taxon>
        <taxon>Rubiaceae</taxon>
        <taxon>Rubioideae</taxon>
        <taxon>Spermacoceae</taxon>
        <taxon>Hedyotis-Oldenlandia complex</taxon>
        <taxon>Oldenlandia</taxon>
    </lineage>
</organism>
<dbReference type="InterPro" id="IPR016024">
    <property type="entry name" value="ARM-type_fold"/>
</dbReference>
<dbReference type="Proteomes" id="UP001161247">
    <property type="component" value="Chromosome 2"/>
</dbReference>
<dbReference type="Pfam" id="PF20133">
    <property type="entry name" value="HHL1-like"/>
    <property type="match status" value="1"/>
</dbReference>
<feature type="region of interest" description="Disordered" evidence="2">
    <location>
        <begin position="1"/>
        <end position="36"/>
    </location>
</feature>
<dbReference type="InterPro" id="IPR000225">
    <property type="entry name" value="Armadillo"/>
</dbReference>
<evidence type="ECO:0000256" key="1">
    <source>
        <dbReference type="ARBA" id="ARBA00022737"/>
    </source>
</evidence>
<dbReference type="PANTHER" id="PTHR48191">
    <property type="entry name" value="PROTEIN HHL1 CHLOROPLASTIC"/>
    <property type="match status" value="1"/>
</dbReference>
<keyword evidence="1" id="KW-0677">Repeat</keyword>
<name>A0AAV1CCX6_OLDCO</name>
<evidence type="ECO:0000256" key="2">
    <source>
        <dbReference type="SAM" id="MobiDB-lite"/>
    </source>
</evidence>
<dbReference type="InterPro" id="IPR011989">
    <property type="entry name" value="ARM-like"/>
</dbReference>
<dbReference type="AlphaFoldDB" id="A0AAV1CCX6"/>
<proteinExistence type="predicted"/>
<dbReference type="EMBL" id="OX459119">
    <property type="protein sequence ID" value="CAI9093290.1"/>
    <property type="molecule type" value="Genomic_DNA"/>
</dbReference>